<dbReference type="AlphaFoldDB" id="A0A6L5Z469"/>
<sequence length="386" mass="40721">MAPIAAFAGLDLPQLATPDALADWLLLPPGRLDYLSDRASRHERHGDFAVNHYSCVLHRKTGGGLRLVEAPKPTLKALQRQVLRRILDKVPPHGDAFGFVRGRSCRDGARRHAGEQMVLCFDLKDFFPSIGAGRVFGLFRCLRYPEAAARHLTGLCTTATPARVTARLPAADRPLYRRAHLPQGAPGAGAGQPGGIRAGPAAVGAGAAAGRAVRPLCRRPGVLGRPRHRRAAAAPGARDHPRRGLRAAPGQDPDHVAKRAAGGDRCGGEPAPEREPPAVRPAQGCDPRLRRTAARSGRGRRAGRRDRLGRDAQPGARRETAAAAGAGAGADLTPAHGCAPAADRPPPCGFRSTSPPQARARRRRAARRVSTPGPPPRAGARTSATC</sequence>
<feature type="compositionally biased region" description="Gly residues" evidence="6">
    <location>
        <begin position="186"/>
        <end position="196"/>
    </location>
</feature>
<comment type="caution">
    <text evidence="7">The sequence shown here is derived from an EMBL/GenBank/DDBJ whole genome shotgun (WGS) entry which is preliminary data.</text>
</comment>
<keyword evidence="1" id="KW-0808">Transferase</keyword>
<organism evidence="7 8">
    <name type="scientific">Halovulum marinum</name>
    <dbReference type="NCBI Taxonomy" id="2662447"/>
    <lineage>
        <taxon>Bacteria</taxon>
        <taxon>Pseudomonadati</taxon>
        <taxon>Pseudomonadota</taxon>
        <taxon>Alphaproteobacteria</taxon>
        <taxon>Rhodobacterales</taxon>
        <taxon>Paracoccaceae</taxon>
        <taxon>Halovulum</taxon>
    </lineage>
</organism>
<keyword evidence="3" id="KW-0479">Metal-binding</keyword>
<feature type="region of interest" description="Disordered" evidence="6">
    <location>
        <begin position="176"/>
        <end position="196"/>
    </location>
</feature>
<name>A0A6L5Z469_9RHOB</name>
<accession>A0A6L5Z469</accession>
<evidence type="ECO:0000256" key="6">
    <source>
        <dbReference type="SAM" id="MobiDB-lite"/>
    </source>
</evidence>
<evidence type="ECO:0000256" key="5">
    <source>
        <dbReference type="ARBA" id="ARBA00022918"/>
    </source>
</evidence>
<keyword evidence="5" id="KW-0695">RNA-directed DNA polymerase</keyword>
<dbReference type="PRINTS" id="PR00866">
    <property type="entry name" value="RNADNAPOLMS"/>
</dbReference>
<gene>
    <name evidence="7" type="ORF">GE300_17330</name>
</gene>
<protein>
    <submittedName>
        <fullName evidence="7">Uncharacterized protein</fullName>
    </submittedName>
</protein>
<evidence type="ECO:0000313" key="7">
    <source>
        <dbReference type="EMBL" id="MSU91346.1"/>
    </source>
</evidence>
<feature type="region of interest" description="Disordered" evidence="6">
    <location>
        <begin position="219"/>
        <end position="386"/>
    </location>
</feature>
<evidence type="ECO:0000256" key="1">
    <source>
        <dbReference type="ARBA" id="ARBA00022679"/>
    </source>
</evidence>
<dbReference type="GO" id="GO:0003723">
    <property type="term" value="F:RNA binding"/>
    <property type="evidence" value="ECO:0007669"/>
    <property type="project" value="InterPro"/>
</dbReference>
<keyword evidence="2" id="KW-0548">Nucleotidyltransferase</keyword>
<dbReference type="Proteomes" id="UP000474957">
    <property type="component" value="Unassembled WGS sequence"/>
</dbReference>
<keyword evidence="8" id="KW-1185">Reference proteome</keyword>
<dbReference type="GO" id="GO:0003964">
    <property type="term" value="F:RNA-directed DNA polymerase activity"/>
    <property type="evidence" value="ECO:0007669"/>
    <property type="project" value="UniProtKB-KW"/>
</dbReference>
<reference evidence="7 8" key="1">
    <citation type="submission" date="2019-10" db="EMBL/GenBank/DDBJ databases">
        <title>Cognatihalovulum marinum gen. nov. sp. nov., a new member of the family Rhodobacteraceae isolated from deep seawater of the Northwest Indian Ocean.</title>
        <authorList>
            <person name="Ruan C."/>
            <person name="Wang J."/>
            <person name="Zheng X."/>
            <person name="Song L."/>
            <person name="Zhu Y."/>
            <person name="Huang Y."/>
            <person name="Lu Z."/>
            <person name="Du W."/>
            <person name="Huang L."/>
            <person name="Dai X."/>
        </authorList>
    </citation>
    <scope>NUCLEOTIDE SEQUENCE [LARGE SCALE GENOMIC DNA]</scope>
    <source>
        <strain evidence="7 8">2CG4</strain>
    </source>
</reference>
<evidence type="ECO:0000256" key="4">
    <source>
        <dbReference type="ARBA" id="ARBA00022842"/>
    </source>
</evidence>
<proteinExistence type="predicted"/>
<dbReference type="EMBL" id="WIND01000018">
    <property type="protein sequence ID" value="MSU91346.1"/>
    <property type="molecule type" value="Genomic_DNA"/>
</dbReference>
<dbReference type="InterPro" id="IPR000123">
    <property type="entry name" value="Reverse_transcriptase_msDNA"/>
</dbReference>
<evidence type="ECO:0000256" key="3">
    <source>
        <dbReference type="ARBA" id="ARBA00022723"/>
    </source>
</evidence>
<evidence type="ECO:0000313" key="8">
    <source>
        <dbReference type="Proteomes" id="UP000474957"/>
    </source>
</evidence>
<feature type="compositionally biased region" description="Basic and acidic residues" evidence="6">
    <location>
        <begin position="305"/>
        <end position="320"/>
    </location>
</feature>
<keyword evidence="4" id="KW-0460">Magnesium</keyword>
<dbReference type="GO" id="GO:0046872">
    <property type="term" value="F:metal ion binding"/>
    <property type="evidence" value="ECO:0007669"/>
    <property type="project" value="UniProtKB-KW"/>
</dbReference>
<evidence type="ECO:0000256" key="2">
    <source>
        <dbReference type="ARBA" id="ARBA00022695"/>
    </source>
</evidence>
<feature type="compositionally biased region" description="Basic residues" evidence="6">
    <location>
        <begin position="290"/>
        <end position="304"/>
    </location>
</feature>